<dbReference type="STRING" id="1480615.AWJ14_08165"/>
<feature type="domain" description="HTH luxR-type" evidence="1">
    <location>
        <begin position="34"/>
        <end position="70"/>
    </location>
</feature>
<protein>
    <submittedName>
        <fullName evidence="3">Uncharacterized protein</fullName>
    </submittedName>
</protein>
<name>A0A1C1YUB1_9HYPH</name>
<sequence length="159" mass="17579">MDKSRIPPNFQLLGIECPDRIEVFNDTAASRLELSQTETTVLEQIARGYSANAIAANPGVSRATIDGYFRAFSSKRTSPLSRNDAQWISGIMNAPSIALDVSQAIGTALLQDRRFPLIRVRSAVMPAAWNYLINPLHPDCADIAIAETIEYPFDSRLLR</sequence>
<dbReference type="InterPro" id="IPR016032">
    <property type="entry name" value="Sig_transdc_resp-reg_C-effctor"/>
</dbReference>
<evidence type="ECO:0000313" key="3">
    <source>
        <dbReference type="EMBL" id="OCW57109.1"/>
    </source>
</evidence>
<dbReference type="InterPro" id="IPR036388">
    <property type="entry name" value="WH-like_DNA-bd_sf"/>
</dbReference>
<gene>
    <name evidence="3" type="ORF">AWJ14_08165</name>
</gene>
<dbReference type="GO" id="GO:0006355">
    <property type="term" value="P:regulation of DNA-templated transcription"/>
    <property type="evidence" value="ECO:0007669"/>
    <property type="project" value="InterPro"/>
</dbReference>
<evidence type="ECO:0000259" key="2">
    <source>
        <dbReference type="Pfam" id="PF08808"/>
    </source>
</evidence>
<proteinExistence type="predicted"/>
<feature type="domain" description="RES" evidence="2">
    <location>
        <begin position="78"/>
        <end position="154"/>
    </location>
</feature>
<keyword evidence="4" id="KW-1185">Reference proteome</keyword>
<dbReference type="Pfam" id="PF00196">
    <property type="entry name" value="GerE"/>
    <property type="match status" value="1"/>
</dbReference>
<dbReference type="InterPro" id="IPR014914">
    <property type="entry name" value="RES_dom"/>
</dbReference>
<dbReference type="Pfam" id="PF08808">
    <property type="entry name" value="RES"/>
    <property type="match status" value="1"/>
</dbReference>
<comment type="caution">
    <text evidence="3">The sequence shown here is derived from an EMBL/GenBank/DDBJ whole genome shotgun (WGS) entry which is preliminary data.</text>
</comment>
<dbReference type="SUPFAM" id="SSF46894">
    <property type="entry name" value="C-terminal effector domain of the bipartite response regulators"/>
    <property type="match status" value="1"/>
</dbReference>
<dbReference type="InterPro" id="IPR000792">
    <property type="entry name" value="Tscrpt_reg_LuxR_C"/>
</dbReference>
<dbReference type="GO" id="GO:0003677">
    <property type="term" value="F:DNA binding"/>
    <property type="evidence" value="ECO:0007669"/>
    <property type="project" value="InterPro"/>
</dbReference>
<evidence type="ECO:0000259" key="1">
    <source>
        <dbReference type="Pfam" id="PF00196"/>
    </source>
</evidence>
<dbReference type="AlphaFoldDB" id="A0A1C1YUB1"/>
<dbReference type="EMBL" id="LQZT01000023">
    <property type="protein sequence ID" value="OCW57109.1"/>
    <property type="molecule type" value="Genomic_DNA"/>
</dbReference>
<organism evidence="3 4">
    <name type="scientific">Hoeflea olei</name>
    <dbReference type="NCBI Taxonomy" id="1480615"/>
    <lineage>
        <taxon>Bacteria</taxon>
        <taxon>Pseudomonadati</taxon>
        <taxon>Pseudomonadota</taxon>
        <taxon>Alphaproteobacteria</taxon>
        <taxon>Hyphomicrobiales</taxon>
        <taxon>Rhizobiaceae</taxon>
        <taxon>Hoeflea</taxon>
    </lineage>
</organism>
<evidence type="ECO:0000313" key="4">
    <source>
        <dbReference type="Proteomes" id="UP000094795"/>
    </source>
</evidence>
<dbReference type="Gene3D" id="1.10.10.10">
    <property type="entry name" value="Winged helix-like DNA-binding domain superfamily/Winged helix DNA-binding domain"/>
    <property type="match status" value="1"/>
</dbReference>
<accession>A0A1C1YUB1</accession>
<reference evidence="3 4" key="1">
    <citation type="submission" date="2015-12" db="EMBL/GenBank/DDBJ databases">
        <authorList>
            <person name="Shamseldin A."/>
            <person name="Moawad H."/>
            <person name="Abd El-Rahim W.M."/>
            <person name="Sadowsky M.J."/>
        </authorList>
    </citation>
    <scope>NUCLEOTIDE SEQUENCE [LARGE SCALE GENOMIC DNA]</scope>
    <source>
        <strain evidence="3 4">JC234</strain>
    </source>
</reference>
<dbReference type="Proteomes" id="UP000094795">
    <property type="component" value="Unassembled WGS sequence"/>
</dbReference>